<keyword evidence="8" id="KW-1185">Reference proteome</keyword>
<gene>
    <name evidence="7" type="ORF">SAMN05192573_13022</name>
</gene>
<organism evidence="7 8">
    <name type="scientific">Mucilaginibacter gossypii</name>
    <dbReference type="NCBI Taxonomy" id="551996"/>
    <lineage>
        <taxon>Bacteria</taxon>
        <taxon>Pseudomonadati</taxon>
        <taxon>Bacteroidota</taxon>
        <taxon>Sphingobacteriia</taxon>
        <taxon>Sphingobacteriales</taxon>
        <taxon>Sphingobacteriaceae</taxon>
        <taxon>Mucilaginibacter</taxon>
    </lineage>
</organism>
<evidence type="ECO:0000259" key="5">
    <source>
        <dbReference type="Pfam" id="PF13472"/>
    </source>
</evidence>
<evidence type="ECO:0000256" key="3">
    <source>
        <dbReference type="SAM" id="MobiDB-lite"/>
    </source>
</evidence>
<comment type="similarity">
    <text evidence="1">Belongs to the 'GDSL' lipolytic enzyme family.</text>
</comment>
<evidence type="ECO:0000313" key="8">
    <source>
        <dbReference type="Proteomes" id="UP000199705"/>
    </source>
</evidence>
<dbReference type="Pfam" id="PF21254">
    <property type="entry name" value="AGA-YXIM_GBD"/>
    <property type="match status" value="1"/>
</dbReference>
<evidence type="ECO:0000256" key="2">
    <source>
        <dbReference type="ARBA" id="ARBA00022801"/>
    </source>
</evidence>
<evidence type="ECO:0000313" key="7">
    <source>
        <dbReference type="EMBL" id="SDI73955.1"/>
    </source>
</evidence>
<dbReference type="EMBL" id="FNCG01000030">
    <property type="protein sequence ID" value="SDI73955.1"/>
    <property type="molecule type" value="Genomic_DNA"/>
</dbReference>
<feature type="domain" description="SGNH hydrolase-type esterase" evidence="5">
    <location>
        <begin position="203"/>
        <end position="366"/>
    </location>
</feature>
<dbReference type="RefSeq" id="WP_091176209.1">
    <property type="nucleotide sequence ID" value="NZ_FNCG01000030.1"/>
</dbReference>
<reference evidence="8" key="1">
    <citation type="submission" date="2016-10" db="EMBL/GenBank/DDBJ databases">
        <authorList>
            <person name="Varghese N."/>
            <person name="Submissions S."/>
        </authorList>
    </citation>
    <scope>NUCLEOTIDE SEQUENCE [LARGE SCALE GENOMIC DNA]</scope>
    <source>
        <strain evidence="8">Gh-67</strain>
    </source>
</reference>
<dbReference type="InterPro" id="IPR036514">
    <property type="entry name" value="SGNH_hydro_sf"/>
</dbReference>
<dbReference type="GO" id="GO:0016788">
    <property type="term" value="F:hydrolase activity, acting on ester bonds"/>
    <property type="evidence" value="ECO:0007669"/>
    <property type="project" value="UniProtKB-ARBA"/>
</dbReference>
<dbReference type="STRING" id="551996.SAMN05192573_13022"/>
<sequence>MIKLPYKILFCAIGVSLRLILPAPLFAQAVKTSFKFDFGNGKAAAGYQKVSPDDIFSELKGYGFDFGQEVKAITRGEGNKLTDDYITADKPFYLSVNVPEGNYKVTLTVGDVKGSGDITVRAESRRLMLEKVTTNNSVKKLSFIVNIRKPEISTGGKVALKPRELGKYDWDNKLSLEFNGTRPCVDALEIEKVDDQVTLYLAGNSTVVDQDDEPWCSWGQMIPRFFKPGVAIADHAESGLSLGSFLNSHRLDKVLSVIKPGDYLFIEFGHNDQKEKGPEDGAYKSYTERFKLFINKARQKKAIPVIITSTSRRAFNDSNKVVNTLGDYPDAARKVATELHVPLIDLNAMSAKFYEALGNEGSKKAFVWYPANSFPNQPKDLADNTHFNSYGAYELAKCIIEGIRSNHLGIEQYIIDASPFDSAHPDPAETFSLPASPKNSTVKPDGN</sequence>
<dbReference type="SUPFAM" id="SSF52266">
    <property type="entry name" value="SGNH hydrolase"/>
    <property type="match status" value="1"/>
</dbReference>
<evidence type="ECO:0000256" key="1">
    <source>
        <dbReference type="ARBA" id="ARBA00008668"/>
    </source>
</evidence>
<feature type="signal peptide" evidence="4">
    <location>
        <begin position="1"/>
        <end position="27"/>
    </location>
</feature>
<protein>
    <submittedName>
        <fullName evidence="7">Lysophospholipase L1</fullName>
    </submittedName>
</protein>
<feature type="region of interest" description="Disordered" evidence="3">
    <location>
        <begin position="425"/>
        <end position="447"/>
    </location>
</feature>
<dbReference type="InterPro" id="IPR037459">
    <property type="entry name" value="RhgT-like"/>
</dbReference>
<dbReference type="Pfam" id="PF13472">
    <property type="entry name" value="Lipase_GDSL_2"/>
    <property type="match status" value="1"/>
</dbReference>
<dbReference type="PANTHER" id="PTHR43695">
    <property type="entry name" value="PUTATIVE (AFU_ORTHOLOGUE AFUA_2G17250)-RELATED"/>
    <property type="match status" value="1"/>
</dbReference>
<feature type="chain" id="PRO_5011649616" evidence="4">
    <location>
        <begin position="28"/>
        <end position="447"/>
    </location>
</feature>
<evidence type="ECO:0000259" key="6">
    <source>
        <dbReference type="Pfam" id="PF21254"/>
    </source>
</evidence>
<dbReference type="Gene3D" id="3.40.50.1110">
    <property type="entry name" value="SGNH hydrolase"/>
    <property type="match status" value="1"/>
</dbReference>
<keyword evidence="2" id="KW-0378">Hydrolase</keyword>
<dbReference type="PANTHER" id="PTHR43695:SF1">
    <property type="entry name" value="RHAMNOGALACTURONAN ACETYLESTERASE"/>
    <property type="match status" value="1"/>
</dbReference>
<dbReference type="InterPro" id="IPR049033">
    <property type="entry name" value="AGA-YXIM_GBD"/>
</dbReference>
<keyword evidence="4" id="KW-0732">Signal</keyword>
<feature type="compositionally biased region" description="Polar residues" evidence="3">
    <location>
        <begin position="437"/>
        <end position="447"/>
    </location>
</feature>
<dbReference type="CDD" id="cd01821">
    <property type="entry name" value="Rhamnogalacturan_acetylesterase_like"/>
    <property type="match status" value="1"/>
</dbReference>
<dbReference type="AlphaFoldDB" id="A0A1G8N1F5"/>
<dbReference type="Proteomes" id="UP000199705">
    <property type="component" value="Unassembled WGS sequence"/>
</dbReference>
<name>A0A1G8N1F5_9SPHI</name>
<evidence type="ECO:0000256" key="4">
    <source>
        <dbReference type="SAM" id="SignalP"/>
    </source>
</evidence>
<dbReference type="InterPro" id="IPR008979">
    <property type="entry name" value="Galactose-bd-like_sf"/>
</dbReference>
<dbReference type="Gene3D" id="2.60.120.430">
    <property type="entry name" value="Galactose-binding lectin"/>
    <property type="match status" value="1"/>
</dbReference>
<feature type="domain" description="Beta-agarase/YXIM esterase-like galactose-binding" evidence="6">
    <location>
        <begin position="34"/>
        <end position="142"/>
    </location>
</feature>
<proteinExistence type="inferred from homology"/>
<dbReference type="InterPro" id="IPR013830">
    <property type="entry name" value="SGNH_hydro"/>
</dbReference>
<dbReference type="SUPFAM" id="SSF49785">
    <property type="entry name" value="Galactose-binding domain-like"/>
    <property type="match status" value="1"/>
</dbReference>
<accession>A0A1G8N1F5</accession>